<feature type="compositionally biased region" description="Basic and acidic residues" evidence="2">
    <location>
        <begin position="74"/>
        <end position="84"/>
    </location>
</feature>
<accession>A0A810QBB0</accession>
<dbReference type="RefSeq" id="WP_213542450.1">
    <property type="nucleotide sequence ID" value="NZ_AP023420.1"/>
</dbReference>
<reference evidence="4" key="1">
    <citation type="submission" date="2020-09" db="EMBL/GenBank/DDBJ databases">
        <title>New species isolated from human feces.</title>
        <authorList>
            <person name="Kitahara M."/>
            <person name="Shigeno Y."/>
            <person name="Shime M."/>
            <person name="Matsumoto Y."/>
            <person name="Nakamura S."/>
            <person name="Motooka D."/>
            <person name="Fukuoka S."/>
            <person name="Nishikawa H."/>
            <person name="Benno Y."/>
        </authorList>
    </citation>
    <scope>NUCLEOTIDE SEQUENCE</scope>
    <source>
        <strain evidence="4">MM59</strain>
    </source>
</reference>
<evidence type="ECO:0000313" key="5">
    <source>
        <dbReference type="Proteomes" id="UP000679848"/>
    </source>
</evidence>
<protein>
    <recommendedName>
        <fullName evidence="3">Cell envelope-related transcriptional attenuator domain-containing protein</fullName>
    </recommendedName>
</protein>
<evidence type="ECO:0000313" key="4">
    <source>
        <dbReference type="EMBL" id="BCK82841.1"/>
    </source>
</evidence>
<comment type="similarity">
    <text evidence="1">Belongs to the LytR/CpsA/Psr (LCP) family.</text>
</comment>
<feature type="domain" description="Cell envelope-related transcriptional attenuator" evidence="3">
    <location>
        <begin position="104"/>
        <end position="264"/>
    </location>
</feature>
<name>A0A810QBB0_9FIRM</name>
<dbReference type="KEGG" id="pfaa:MM59RIKEN_01600"/>
<feature type="region of interest" description="Disordered" evidence="2">
    <location>
        <begin position="60"/>
        <end position="84"/>
    </location>
</feature>
<dbReference type="AlphaFoldDB" id="A0A810QBB0"/>
<sequence>MQREHGKHAAKEKPQKPKKSRLSRQQKCLVAVAVILAVALAGVAAYKALFIRPDLNNKKPAQEGEEVQELDYGDGVRPRSDGERKSQDYYTVLILGRDTGGGGNTDTMLLASYDVTNQKATVMSIPRDTMVNIPYDIKRINAVYNYGGGGDKGIEYLYKEISQLVGFEPDYQVIVEWNAVGEIVDAMGGVWFDVPRDMNYDDPYQDLHIHQEKGYRLLSGDDAMQVLRYRHDNRKNGVTLGYPDGDLGRIKTQQAFLTAMVEQLLKLENITKVNEFARVFQENVETDLTFQNILWFAKSAYLGGLKMENVNFLTMPNKNVSCWSRSYHNYQSYVVPIAGELLDLVNHELSPFVETFALSDLDIMSVNADGSVSSSTGYVEDSKAARPPVKPSTPSTDDEPEEETPDTTPGTTDPGITDPGTTNPGTTDPGTTNPGTTDPGTTNPGTTDPGTTNPGTTDPGTTNPGTTDPGTTNPGTTDPGTTDPGTTAPVTPTEPDFSIIEPPAAA</sequence>
<proteinExistence type="inferred from homology"/>
<dbReference type="PANTHER" id="PTHR33392:SF6">
    <property type="entry name" value="POLYISOPRENYL-TEICHOIC ACID--PEPTIDOGLYCAN TEICHOIC ACID TRANSFERASE TAGU"/>
    <property type="match status" value="1"/>
</dbReference>
<gene>
    <name evidence="4" type="ORF">MM59RIKEN_01600</name>
</gene>
<dbReference type="EMBL" id="AP023420">
    <property type="protein sequence ID" value="BCK82841.1"/>
    <property type="molecule type" value="Genomic_DNA"/>
</dbReference>
<evidence type="ECO:0000256" key="2">
    <source>
        <dbReference type="SAM" id="MobiDB-lite"/>
    </source>
</evidence>
<dbReference type="InterPro" id="IPR004474">
    <property type="entry name" value="LytR_CpsA_psr"/>
</dbReference>
<dbReference type="PANTHER" id="PTHR33392">
    <property type="entry name" value="POLYISOPRENYL-TEICHOIC ACID--PEPTIDOGLYCAN TEICHOIC ACID TRANSFERASE TAGU"/>
    <property type="match status" value="1"/>
</dbReference>
<feature type="compositionally biased region" description="Low complexity" evidence="2">
    <location>
        <begin position="406"/>
        <end position="493"/>
    </location>
</feature>
<keyword evidence="5" id="KW-1185">Reference proteome</keyword>
<dbReference type="Pfam" id="PF03816">
    <property type="entry name" value="LytR_cpsA_psr"/>
    <property type="match status" value="1"/>
</dbReference>
<dbReference type="Gene3D" id="3.40.630.190">
    <property type="entry name" value="LCP protein"/>
    <property type="match status" value="1"/>
</dbReference>
<dbReference type="InterPro" id="IPR050922">
    <property type="entry name" value="LytR/CpsA/Psr_CW_biosynth"/>
</dbReference>
<evidence type="ECO:0000256" key="1">
    <source>
        <dbReference type="ARBA" id="ARBA00006068"/>
    </source>
</evidence>
<feature type="compositionally biased region" description="Basic and acidic residues" evidence="2">
    <location>
        <begin position="1"/>
        <end position="15"/>
    </location>
</feature>
<feature type="compositionally biased region" description="Acidic residues" evidence="2">
    <location>
        <begin position="63"/>
        <end position="72"/>
    </location>
</feature>
<feature type="region of interest" description="Disordered" evidence="2">
    <location>
        <begin position="1"/>
        <end position="22"/>
    </location>
</feature>
<feature type="compositionally biased region" description="Acidic residues" evidence="2">
    <location>
        <begin position="396"/>
        <end position="405"/>
    </location>
</feature>
<feature type="region of interest" description="Disordered" evidence="2">
    <location>
        <begin position="370"/>
        <end position="506"/>
    </location>
</feature>
<dbReference type="NCBIfam" id="TIGR00350">
    <property type="entry name" value="lytR_cpsA_psr"/>
    <property type="match status" value="1"/>
</dbReference>
<organism evidence="4 5">
    <name type="scientific">Pusillibacter faecalis</name>
    <dbReference type="NCBI Taxonomy" id="2714358"/>
    <lineage>
        <taxon>Bacteria</taxon>
        <taxon>Bacillati</taxon>
        <taxon>Bacillota</taxon>
        <taxon>Clostridia</taxon>
        <taxon>Eubacteriales</taxon>
        <taxon>Oscillospiraceae</taxon>
        <taxon>Pusillibacter</taxon>
    </lineage>
</organism>
<dbReference type="Proteomes" id="UP000679848">
    <property type="component" value="Chromosome"/>
</dbReference>
<evidence type="ECO:0000259" key="3">
    <source>
        <dbReference type="Pfam" id="PF03816"/>
    </source>
</evidence>